<protein>
    <recommendedName>
        <fullName evidence="4">Bacterial virulence factor lipase N-terminal domain-containing protein</fullName>
    </recommendedName>
</protein>
<feature type="signal peptide" evidence="1">
    <location>
        <begin position="1"/>
        <end position="22"/>
    </location>
</feature>
<keyword evidence="1" id="KW-0732">Signal</keyword>
<evidence type="ECO:0000313" key="2">
    <source>
        <dbReference type="EMBL" id="MDC3988493.1"/>
    </source>
</evidence>
<evidence type="ECO:0000256" key="1">
    <source>
        <dbReference type="SAM" id="SignalP"/>
    </source>
</evidence>
<dbReference type="Gene3D" id="3.40.50.1820">
    <property type="entry name" value="alpha/beta hydrolase"/>
    <property type="match status" value="1"/>
</dbReference>
<accession>A0A9X4AXE0</accession>
<reference evidence="2 3" key="1">
    <citation type="submission" date="2021-04" db="EMBL/GenBank/DDBJ databases">
        <title>Genome analysis of Polyangium sp.</title>
        <authorList>
            <person name="Li Y."/>
            <person name="Wang J."/>
        </authorList>
    </citation>
    <scope>NUCLEOTIDE SEQUENCE [LARGE SCALE GENOMIC DNA]</scope>
    <source>
        <strain evidence="2 3">SDU14</strain>
    </source>
</reference>
<feature type="chain" id="PRO_5040983761" description="Bacterial virulence factor lipase N-terminal domain-containing protein" evidence="1">
    <location>
        <begin position="23"/>
        <end position="648"/>
    </location>
</feature>
<dbReference type="Proteomes" id="UP001151081">
    <property type="component" value="Unassembled WGS sequence"/>
</dbReference>
<sequence length="648" mass="67620">MSLKYLGARVPRPLLAYTFAHALLLAGCGGEDAPVFTAPDRAEGARAPLTAPCGDPDDLRCLLPWPSSAFLAADPATATGVRLHVEATSLPVEDDPRSLALADGFSRVSPLAIGFAGPVAVPAAASFTEGPVRLLLAQHDHARRGESVPVRLSTIPGEDPATETLVLGYPMRPLEPGADYVAVVLDDLKMEDGAAIEPTHQTRVALGLATPASQAEADLRGYHAPTRKLLAEAGIDPARVVRVFDFTTRSGDDPTKRLTAMRKAAIDAVAQGTVTVEVDSVAWDPNPSVAAVVMGRLVGLPSFLEDDLDLSVDAAGDVVAKGTHEAPFRVMVPAGSGNYRFVMYGHGMGGDVDDSSFDQELGQNGIGKVGIRFDGWTGDDVIETFVNMKRMAEATHRSTARLMQAIADGAGVQAAMNTTLRELLSGPTFDGGANPLIGREPDGSIPVWAGGSLGGTLGLVYASVDPDMHYGVLNVPGAGWTHFIPGSNVYSTVRGLLRPSYGGNLDVGHALALSQSNWDDVDGSIWADRSPDEPTAYLIQESMGDPILPNEGTALLSVAVGAGQVGEVLSPILGVETAAEIVGKSGLTQFRTTDMDAYGIHGFAAEGGPAGDAARQQITTYLKSVWAGQPKITVPEGCTGGSCDFTKK</sequence>
<dbReference type="AlphaFoldDB" id="A0A9X4AXE0"/>
<dbReference type="InterPro" id="IPR029058">
    <property type="entry name" value="AB_hydrolase_fold"/>
</dbReference>
<evidence type="ECO:0008006" key="4">
    <source>
        <dbReference type="Google" id="ProtNLM"/>
    </source>
</evidence>
<dbReference type="PROSITE" id="PS51257">
    <property type="entry name" value="PROKAR_LIPOPROTEIN"/>
    <property type="match status" value="1"/>
</dbReference>
<evidence type="ECO:0000313" key="3">
    <source>
        <dbReference type="Proteomes" id="UP001151081"/>
    </source>
</evidence>
<proteinExistence type="predicted"/>
<dbReference type="RefSeq" id="WP_272425965.1">
    <property type="nucleotide sequence ID" value="NZ_JAGTJJ010000075.1"/>
</dbReference>
<gene>
    <name evidence="2" type="ORF">KEG57_48955</name>
</gene>
<organism evidence="2 3">
    <name type="scientific">Polyangium jinanense</name>
    <dbReference type="NCBI Taxonomy" id="2829994"/>
    <lineage>
        <taxon>Bacteria</taxon>
        <taxon>Pseudomonadati</taxon>
        <taxon>Myxococcota</taxon>
        <taxon>Polyangia</taxon>
        <taxon>Polyangiales</taxon>
        <taxon>Polyangiaceae</taxon>
        <taxon>Polyangium</taxon>
    </lineage>
</organism>
<keyword evidence="3" id="KW-1185">Reference proteome</keyword>
<name>A0A9X4AXE0_9BACT</name>
<dbReference type="EMBL" id="JAGTJJ010000075">
    <property type="protein sequence ID" value="MDC3988493.1"/>
    <property type="molecule type" value="Genomic_DNA"/>
</dbReference>
<comment type="caution">
    <text evidence="2">The sequence shown here is derived from an EMBL/GenBank/DDBJ whole genome shotgun (WGS) entry which is preliminary data.</text>
</comment>